<evidence type="ECO:0000313" key="3">
    <source>
        <dbReference type="EMBL" id="MBF4693885.1"/>
    </source>
</evidence>
<gene>
    <name evidence="3" type="ORF">ISU02_12260</name>
</gene>
<evidence type="ECO:0000256" key="1">
    <source>
        <dbReference type="ARBA" id="ARBA00023125"/>
    </source>
</evidence>
<dbReference type="InterPro" id="IPR010982">
    <property type="entry name" value="Lambda_DNA-bd_dom_sf"/>
</dbReference>
<dbReference type="InterPro" id="IPR001387">
    <property type="entry name" value="Cro/C1-type_HTH"/>
</dbReference>
<accession>A0ABR9ZVF3</accession>
<evidence type="ECO:0000259" key="2">
    <source>
        <dbReference type="PROSITE" id="PS50943"/>
    </source>
</evidence>
<dbReference type="CDD" id="cd00093">
    <property type="entry name" value="HTH_XRE"/>
    <property type="match status" value="1"/>
</dbReference>
<dbReference type="RefSeq" id="WP_194702126.1">
    <property type="nucleotide sequence ID" value="NZ_JADKNH010000007.1"/>
</dbReference>
<dbReference type="Proteomes" id="UP000614200">
    <property type="component" value="Unassembled WGS sequence"/>
</dbReference>
<organism evidence="3 4">
    <name type="scientific">Fusibacter ferrireducens</name>
    <dbReference type="NCBI Taxonomy" id="2785058"/>
    <lineage>
        <taxon>Bacteria</taxon>
        <taxon>Bacillati</taxon>
        <taxon>Bacillota</taxon>
        <taxon>Clostridia</taxon>
        <taxon>Eubacteriales</taxon>
        <taxon>Eubacteriales Family XII. Incertae Sedis</taxon>
        <taxon>Fusibacter</taxon>
    </lineage>
</organism>
<comment type="caution">
    <text evidence="3">The sequence shown here is derived from an EMBL/GenBank/DDBJ whole genome shotgun (WGS) entry which is preliminary data.</text>
</comment>
<reference evidence="3 4" key="1">
    <citation type="submission" date="2020-11" db="EMBL/GenBank/DDBJ databases">
        <title>Fusibacter basophilias sp. nov.</title>
        <authorList>
            <person name="Qiu D."/>
        </authorList>
    </citation>
    <scope>NUCLEOTIDE SEQUENCE [LARGE SCALE GENOMIC DNA]</scope>
    <source>
        <strain evidence="3 4">Q10-2</strain>
    </source>
</reference>
<dbReference type="SMART" id="SM00530">
    <property type="entry name" value="HTH_XRE"/>
    <property type="match status" value="1"/>
</dbReference>
<dbReference type="PROSITE" id="PS50943">
    <property type="entry name" value="HTH_CROC1"/>
    <property type="match status" value="1"/>
</dbReference>
<dbReference type="Pfam" id="PF01381">
    <property type="entry name" value="HTH_3"/>
    <property type="match status" value="1"/>
</dbReference>
<feature type="domain" description="HTH cro/C1-type" evidence="2">
    <location>
        <begin position="6"/>
        <end position="60"/>
    </location>
</feature>
<dbReference type="Gene3D" id="1.10.260.40">
    <property type="entry name" value="lambda repressor-like DNA-binding domains"/>
    <property type="match status" value="1"/>
</dbReference>
<name>A0ABR9ZVF3_9FIRM</name>
<dbReference type="PANTHER" id="PTHR46558">
    <property type="entry name" value="TRACRIPTIONAL REGULATORY PROTEIN-RELATED-RELATED"/>
    <property type="match status" value="1"/>
</dbReference>
<proteinExistence type="predicted"/>
<evidence type="ECO:0000313" key="4">
    <source>
        <dbReference type="Proteomes" id="UP000614200"/>
    </source>
</evidence>
<dbReference type="SUPFAM" id="SSF47413">
    <property type="entry name" value="lambda repressor-like DNA-binding domains"/>
    <property type="match status" value="1"/>
</dbReference>
<keyword evidence="1" id="KW-0238">DNA-binding</keyword>
<keyword evidence="4" id="KW-1185">Reference proteome</keyword>
<dbReference type="EMBL" id="JADKNH010000007">
    <property type="protein sequence ID" value="MBF4693885.1"/>
    <property type="molecule type" value="Genomic_DNA"/>
</dbReference>
<sequence length="105" mass="12176">MIESRLKQLRKEKDLTQKELADKLNISKGSIAMYETGKRSPDNEILSTIADFFDVSTDYLLGRSDIRRYSEEILAFNTTEHLTDDDLKLVKDLIETLKHKNLQSK</sequence>
<dbReference type="NCBIfam" id="NF041951">
    <property type="entry name" value="phage_RstR"/>
    <property type="match status" value="1"/>
</dbReference>
<dbReference type="PANTHER" id="PTHR46558:SF11">
    <property type="entry name" value="HTH-TYPE TRANSCRIPTIONAL REGULATOR XRE"/>
    <property type="match status" value="1"/>
</dbReference>
<protein>
    <submittedName>
        <fullName evidence="3">Helix-turn-helix transcriptional regulator</fullName>
    </submittedName>
</protein>
<dbReference type="InterPro" id="IPR049639">
    <property type="entry name" value="RstR"/>
</dbReference>